<accession>A0ACC6SEP4</accession>
<name>A0ACC6SEP4_9BACI</name>
<reference evidence="1" key="1">
    <citation type="submission" date="2024-03" db="EMBL/GenBank/DDBJ databases">
        <title>Human intestinal bacterial collection.</title>
        <authorList>
            <person name="Pauvert C."/>
            <person name="Hitch T.C.A."/>
            <person name="Clavel T."/>
        </authorList>
    </citation>
    <scope>NUCLEOTIDE SEQUENCE</scope>
    <source>
        <strain evidence="1">CLA-AA-H227</strain>
    </source>
</reference>
<protein>
    <submittedName>
        <fullName evidence="1">LTA synthase family protein</fullName>
    </submittedName>
</protein>
<comment type="caution">
    <text evidence="1">The sequence shown here is derived from an EMBL/GenBank/DDBJ whole genome shotgun (WGS) entry which is preliminary data.</text>
</comment>
<dbReference type="EMBL" id="JBBMEW010000019">
    <property type="protein sequence ID" value="MEQ2528571.1"/>
    <property type="molecule type" value="Genomic_DNA"/>
</dbReference>
<organism evidence="1 2">
    <name type="scientific">Robertmurraya yapensis</name>
    <name type="common">ex Hitch et al 2024</name>
    <dbReference type="NCBI Taxonomy" id="3133160"/>
    <lineage>
        <taxon>Bacteria</taxon>
        <taxon>Bacillati</taxon>
        <taxon>Bacillota</taxon>
        <taxon>Bacilli</taxon>
        <taxon>Bacillales</taxon>
        <taxon>Bacillaceae</taxon>
        <taxon>Robertmurraya</taxon>
    </lineage>
</organism>
<dbReference type="Proteomes" id="UP001439875">
    <property type="component" value="Unassembled WGS sequence"/>
</dbReference>
<evidence type="ECO:0000313" key="2">
    <source>
        <dbReference type="Proteomes" id="UP001439875"/>
    </source>
</evidence>
<proteinExistence type="predicted"/>
<keyword evidence="2" id="KW-1185">Reference proteome</keyword>
<gene>
    <name evidence="1" type="ORF">WMO40_17950</name>
</gene>
<evidence type="ECO:0000313" key="1">
    <source>
        <dbReference type="EMBL" id="MEQ2528571.1"/>
    </source>
</evidence>
<sequence length="610" mass="70163">MLILAYISLKKFQLIGKYFEPTDLYLITEGLDITKIINQDTYLKIIISLFSVAALIIISIIFLIRKSVSIHFKYRLLISFLSLVGIILFTCNPFIFSLKASTEGNVDSYSKLGLIGGFITLHKKSNLVNPKVYTKNEVKRIMHNLQSTTNTDPNFKPNIIIVLAEAFWDPLLLENLTFKKDPIPYFRSLSKISTSGKLLSHFYGGGTVNTELDVLTGLSTSLLPVEGIFTYNYQLFRPIDSLAHNLKNQDYHTTAIHTYLNWFYERNVSYRWLGFEKFVSMEFFENPRHIGTFIDDHEIMKQTLAELKKTKGPDFINTVTVASHGAYTELRYDEPLNSCTATQQLSKNSQYILDLYCQLLSETDDSIRTLIEGIKQLNEPTIVVIYGDHLPMLGEDYSVYREANFFEDINNYQDYLKMYSTPLLIWDNFSDQAPEEIKMTPNFLGSYILSRAKKEKSPIFQMAEKVYNQSTTIIPLRKYYKEAGIDPEKLRDYELLQHDILFGKQYSYENIKVVPDKNYFLGSEKMHIDSASIIEDGNDNVTLEIKGANFISSAKVYINGVEQETIFKNNSLLITTIKKSEEELNLTIKLKDDKKSVIAVSNQYKLIIND</sequence>